<sequence>MSTRSNKKMSRGLNGEVIDHKRYIKTYRYQVMRVIRDIENGSVNEEDMAKLRNFCQMSITLMEHAPISQIQAAWRDTEIMAFAHDAVDDVQDTGVVLRGPDQPARSGCIPESFRKE</sequence>
<organism evidence="2 3">
    <name type="scientific">Burkholderia phage BcepSauron</name>
    <dbReference type="NCBI Taxonomy" id="2530033"/>
    <lineage>
        <taxon>Viruses</taxon>
        <taxon>Duplodnaviria</taxon>
        <taxon>Heunggongvirae</taxon>
        <taxon>Uroviricota</taxon>
        <taxon>Caudoviricetes</taxon>
        <taxon>Sarumanvirus</taxon>
        <taxon>Sarumanvirus bcepsauron</taxon>
    </lineage>
</organism>
<evidence type="ECO:0000313" key="2">
    <source>
        <dbReference type="EMBL" id="QBQ74576.1"/>
    </source>
</evidence>
<proteinExistence type="predicted"/>
<accession>A0A482MM36</accession>
<evidence type="ECO:0000313" key="3">
    <source>
        <dbReference type="Proteomes" id="UP000301424"/>
    </source>
</evidence>
<keyword evidence="3" id="KW-1185">Reference proteome</keyword>
<name>A0A482MM36_9CAUD</name>
<dbReference type="EMBL" id="MK552141">
    <property type="protein sequence ID" value="QBQ74576.1"/>
    <property type="molecule type" value="Genomic_DNA"/>
</dbReference>
<gene>
    <name evidence="2" type="ORF">BcepSauron_196</name>
</gene>
<dbReference type="Proteomes" id="UP000301424">
    <property type="component" value="Segment"/>
</dbReference>
<protein>
    <submittedName>
        <fullName evidence="2">Uncharacterized protein</fullName>
    </submittedName>
</protein>
<feature type="region of interest" description="Disordered" evidence="1">
    <location>
        <begin position="97"/>
        <end position="116"/>
    </location>
</feature>
<evidence type="ECO:0000256" key="1">
    <source>
        <dbReference type="SAM" id="MobiDB-lite"/>
    </source>
</evidence>
<reference evidence="2 3" key="1">
    <citation type="submission" date="2019-02" db="EMBL/GenBank/DDBJ databases">
        <title>Complete genome sequence of Burkholderia cenocepacia phage BcepSauron.</title>
        <authorList>
            <person name="Park K."/>
            <person name="Gonzalez C."/>
            <person name="Liu M."/>
            <person name="Gill J."/>
        </authorList>
    </citation>
    <scope>NUCLEOTIDE SEQUENCE [LARGE SCALE GENOMIC DNA]</scope>
</reference>